<feature type="region of interest" description="Disordered" evidence="2">
    <location>
        <begin position="182"/>
        <end position="202"/>
    </location>
</feature>
<feature type="coiled-coil region" evidence="1">
    <location>
        <begin position="793"/>
        <end position="845"/>
    </location>
</feature>
<feature type="compositionally biased region" description="Pro residues" evidence="2">
    <location>
        <begin position="342"/>
        <end position="365"/>
    </location>
</feature>
<dbReference type="PROSITE" id="PS51840">
    <property type="entry name" value="C2_NT"/>
    <property type="match status" value="1"/>
</dbReference>
<organism evidence="4 5">
    <name type="scientific">Riccia fluitans</name>
    <dbReference type="NCBI Taxonomy" id="41844"/>
    <lineage>
        <taxon>Eukaryota</taxon>
        <taxon>Viridiplantae</taxon>
        <taxon>Streptophyta</taxon>
        <taxon>Embryophyta</taxon>
        <taxon>Marchantiophyta</taxon>
        <taxon>Marchantiopsida</taxon>
        <taxon>Marchantiidae</taxon>
        <taxon>Marchantiales</taxon>
        <taxon>Ricciaceae</taxon>
        <taxon>Riccia</taxon>
    </lineage>
</organism>
<evidence type="ECO:0000256" key="2">
    <source>
        <dbReference type="SAM" id="MobiDB-lite"/>
    </source>
</evidence>
<dbReference type="EMBL" id="JBHFFA010000002">
    <property type="protein sequence ID" value="KAL2643076.1"/>
    <property type="molecule type" value="Genomic_DNA"/>
</dbReference>
<feature type="region of interest" description="Disordered" evidence="2">
    <location>
        <begin position="935"/>
        <end position="958"/>
    </location>
</feature>
<feature type="domain" description="C2 NT-type" evidence="3">
    <location>
        <begin position="6"/>
        <end position="154"/>
    </location>
</feature>
<name>A0ABD1Z5L3_9MARC</name>
<keyword evidence="1" id="KW-0175">Coiled coil</keyword>
<feature type="compositionally biased region" description="Basic and acidic residues" evidence="2">
    <location>
        <begin position="707"/>
        <end position="759"/>
    </location>
</feature>
<feature type="region of interest" description="Disordered" evidence="2">
    <location>
        <begin position="1027"/>
        <end position="1050"/>
    </location>
</feature>
<comment type="caution">
    <text evidence="4">The sequence shown here is derived from an EMBL/GenBank/DDBJ whole genome shotgun (WGS) entry which is preliminary data.</text>
</comment>
<feature type="compositionally biased region" description="Low complexity" evidence="2">
    <location>
        <begin position="251"/>
        <end position="263"/>
    </location>
</feature>
<dbReference type="Proteomes" id="UP001605036">
    <property type="component" value="Unassembled WGS sequence"/>
</dbReference>
<keyword evidence="5" id="KW-1185">Reference proteome</keyword>
<evidence type="ECO:0000313" key="4">
    <source>
        <dbReference type="EMBL" id="KAL2643076.1"/>
    </source>
</evidence>
<feature type="compositionally biased region" description="Pro residues" evidence="2">
    <location>
        <begin position="266"/>
        <end position="281"/>
    </location>
</feature>
<reference evidence="4 5" key="1">
    <citation type="submission" date="2024-09" db="EMBL/GenBank/DDBJ databases">
        <title>Chromosome-scale assembly of Riccia fluitans.</title>
        <authorList>
            <person name="Paukszto L."/>
            <person name="Sawicki J."/>
            <person name="Karawczyk K."/>
            <person name="Piernik-Szablinska J."/>
            <person name="Szczecinska M."/>
            <person name="Mazdziarz M."/>
        </authorList>
    </citation>
    <scope>NUCLEOTIDE SEQUENCE [LARGE SCALE GENOMIC DNA]</scope>
    <source>
        <strain evidence="4">Rf_01</strain>
        <tissue evidence="4">Aerial parts of the thallus</tissue>
    </source>
</reference>
<dbReference type="PANTHER" id="PTHR31344">
    <property type="entry name" value="NUCLEAR PORE COMPLEX PROTEIN NUP205"/>
    <property type="match status" value="1"/>
</dbReference>
<proteinExistence type="predicted"/>
<sequence length="1414" mass="151195">MVLGLGSKKKGQPVKLEFLIFIQEIKPWKPAQSAKTPLVLSWERGDKRSGRTQRVVPNEDGKVEFNEEFKLQAKLVREPEGKGKNQGVVKFQKKTVNFQLLDAVTDRQLARCVVDLGEYGDADAVVQANAPLSTGKKVVTSGSPTLYFKIGVNGKKEEPRTSFSARVSFSSKAAALAAPKSAAASVKPGAEPAASAKPVVEPVLDEETRKSLVAALMSDEDDDNDSIASFTDDEEEATPESTPRTPSRGASSSKTAVSESSNSKALPPPSPARQLPPPSPARPEVARPTNPSSHSPPGPRPDASKVSQPPPSPRPDASKASAPPSQPSPVPRLDPSKGSLPPSHPPPPRPDPARSPPSHPPPPRPDASKASAPPPSHAPPVRPDPPKASPPSTMSQTPKPDVFKGPPATSITSPARTDEPKSSSQSMPPKRDSVELSRNAANPTAKQVEGSRTSGMYSPGNKSPTSSADSSSNVTAKSRTSPSVHATAKPVSSSPKKHSPEEVEERQEKQRADLFATDTSLQPRIAADGSKSPVSTSESPRAAIGLSSSGSINVAGGGSKSSTAPIERPRSPVISKESSRGNPPSDRQAVSEAAGSDISKTAKGDVLPDKDRMQKSAIPLPPTSAKAAAAAAATAYASRRSYRSRGNSFDFSFDSSSEDSLSPPNGGRSPALSPILHTQPGSLHSRSPSYSGPPRPQKNLLSQVPDVSREAKGTVASKEETLEELKVIPSKDEGRRSYDRREEKSEIRKTPDVRREENGQVKAHSQKREESEPANEDEGEAGSVVGSAKANFAKAEKKALDELRNKVANAEAKVVEANQRAQEQLRQYSLQMERLEGELRETGAMEVALYCVVAEHGNSSSKLHTPARRLARLYMHAWKHWTPERKAGTAKNCIAGLVTVAKACGTDVSRLSFWWSNVVVLRSVMVQAYDPEAVDASESGNTDSATSSSSSSNGASTWARRTLTSVPVRKSFSRQDSKLLSPKPLPSDWHLPATFITALEKIEGWIYTKIIESLWWQAMIPKMQKGVDPSAPTSPRGLSGLSPATLGELTNKSKEDLDMTGIVKKPERSSSVSLPELGDARQGNVSVEIWKRAMKDALTRLCPVRGAGHECGCLPMLIKTAIEGLCARLDVALFNAILRNIGDDVPTDPISDPVSDPSVLPISPGGLSFGGGSQLKNVVVTWSTFIHGLVSLKEPMFPPEADDGSTENMDDPEKLPKLFNLIKATGDLLMLPKDFLMDKAFRKEICPMLSLHLIRRILMNFVPDEFAPDPISPSLLAALNAEAAIEKQRLGEADDESSVAMAKAPPLVYAVPSAFYVWSWIGEGSADPAGWGRSSNSLLRRGYTSDEDLDVMEQLQENNASSKLDLILASTRAASVPASNGDLSNGIPKSRQSYGVEAGSSKRFQLLKPVWGSH</sequence>
<evidence type="ECO:0000259" key="3">
    <source>
        <dbReference type="PROSITE" id="PS51840"/>
    </source>
</evidence>
<feature type="compositionally biased region" description="Pro residues" evidence="2">
    <location>
        <begin position="372"/>
        <end position="389"/>
    </location>
</feature>
<accession>A0ABD1Z5L3</accession>
<feature type="compositionally biased region" description="Basic and acidic residues" evidence="2">
    <location>
        <begin position="600"/>
        <end position="614"/>
    </location>
</feature>
<feature type="region of interest" description="Disordered" evidence="2">
    <location>
        <begin position="216"/>
        <end position="785"/>
    </location>
</feature>
<feature type="compositionally biased region" description="Polar residues" evidence="2">
    <location>
        <begin position="439"/>
        <end position="484"/>
    </location>
</feature>
<feature type="compositionally biased region" description="Basic and acidic residues" evidence="2">
    <location>
        <begin position="498"/>
        <end position="512"/>
    </location>
</feature>
<feature type="compositionally biased region" description="Low complexity" evidence="2">
    <location>
        <begin position="623"/>
        <end position="662"/>
    </location>
</feature>
<dbReference type="PANTHER" id="PTHR31344:SF11">
    <property type="entry name" value="NUCLEOLAR PROTEIN GAR2-LIKE PROTEIN"/>
    <property type="match status" value="1"/>
</dbReference>
<dbReference type="Pfam" id="PF10358">
    <property type="entry name" value="NT-C2"/>
    <property type="match status" value="1"/>
</dbReference>
<evidence type="ECO:0000313" key="5">
    <source>
        <dbReference type="Proteomes" id="UP001605036"/>
    </source>
</evidence>
<evidence type="ECO:0000256" key="1">
    <source>
        <dbReference type="SAM" id="Coils"/>
    </source>
</evidence>
<dbReference type="InterPro" id="IPR019448">
    <property type="entry name" value="NT-C2"/>
</dbReference>
<feature type="compositionally biased region" description="Acidic residues" evidence="2">
    <location>
        <begin position="218"/>
        <end position="238"/>
    </location>
</feature>
<gene>
    <name evidence="4" type="ORF">R1flu_010663</name>
</gene>
<feature type="compositionally biased region" description="Polar residues" evidence="2">
    <location>
        <begin position="239"/>
        <end position="250"/>
    </location>
</feature>
<feature type="compositionally biased region" description="Low complexity" evidence="2">
    <location>
        <begin position="937"/>
        <end position="956"/>
    </location>
</feature>
<dbReference type="InterPro" id="IPR021827">
    <property type="entry name" value="Nup186/Nup192/Nup205"/>
</dbReference>
<protein>
    <recommendedName>
        <fullName evidence="3">C2 NT-type domain-containing protein</fullName>
    </recommendedName>
</protein>